<dbReference type="PANTHER" id="PTHR46401">
    <property type="entry name" value="GLYCOSYLTRANSFERASE WBBK-RELATED"/>
    <property type="match status" value="1"/>
</dbReference>
<evidence type="ECO:0000259" key="2">
    <source>
        <dbReference type="Pfam" id="PF00534"/>
    </source>
</evidence>
<evidence type="ECO:0000313" key="3">
    <source>
        <dbReference type="EMBL" id="SQJ00463.1"/>
    </source>
</evidence>
<feature type="domain" description="Glycosyl transferase family 1" evidence="2">
    <location>
        <begin position="153"/>
        <end position="310"/>
    </location>
</feature>
<sequence>MRIILCDNRMEGHHKPYFSTLLKLNYTKLKYVELDLAPSLKKNFFKYFLSRRKLIKEFLKNNEENDDVIVHFLTLDFIYSYMFLKKSINAIGTLHQVPKSLLKKIFLKIFSKKIRLIIVHSEFLKENLKRMGIENVRVVNYPSFYNYSKIGNKNELRIKNKIDSEKIVLSCLGGTRKDKGLNILLESLKYININFKKNLLINIVGKEEEFKKEYIEKELKDIPNRIILEKVSDDEFMENILITDLMIMPYLKSFGGVSGPMTEAIVNKIPCIAPKELEIGKIIIEKNIGEVFNCEDPIDLARVIEETIKKINSYYNTNYHTKLTKENFLKKYDEIYKNICENKN</sequence>
<dbReference type="Pfam" id="PF00534">
    <property type="entry name" value="Glycos_transf_1"/>
    <property type="match status" value="1"/>
</dbReference>
<dbReference type="CDD" id="cd03801">
    <property type="entry name" value="GT4_PimA-like"/>
    <property type="match status" value="1"/>
</dbReference>
<dbReference type="PANTHER" id="PTHR46401:SF2">
    <property type="entry name" value="GLYCOSYLTRANSFERASE WBBK-RELATED"/>
    <property type="match status" value="1"/>
</dbReference>
<reference evidence="3 4" key="1">
    <citation type="submission" date="2018-06" db="EMBL/GenBank/DDBJ databases">
        <authorList>
            <consortium name="Pathogen Informatics"/>
            <person name="Doyle S."/>
        </authorList>
    </citation>
    <scope>NUCLEOTIDE SEQUENCE [LARGE SCALE GENOMIC DNA]</scope>
    <source>
        <strain evidence="3 4">NCTC12112</strain>
    </source>
</reference>
<dbReference type="GeneID" id="78455329"/>
<dbReference type="GO" id="GO:0016757">
    <property type="term" value="F:glycosyltransferase activity"/>
    <property type="evidence" value="ECO:0007669"/>
    <property type="project" value="InterPro"/>
</dbReference>
<accession>A0AAX2J7U6</accession>
<keyword evidence="1 3" id="KW-0808">Transferase</keyword>
<dbReference type="Gene3D" id="3.40.50.2000">
    <property type="entry name" value="Glycogen Phosphorylase B"/>
    <property type="match status" value="2"/>
</dbReference>
<evidence type="ECO:0000256" key="1">
    <source>
        <dbReference type="ARBA" id="ARBA00022679"/>
    </source>
</evidence>
<organism evidence="3 4">
    <name type="scientific">Fusobacterium ulcerans</name>
    <dbReference type="NCBI Taxonomy" id="861"/>
    <lineage>
        <taxon>Bacteria</taxon>
        <taxon>Fusobacteriati</taxon>
        <taxon>Fusobacteriota</taxon>
        <taxon>Fusobacteriia</taxon>
        <taxon>Fusobacteriales</taxon>
        <taxon>Fusobacteriaceae</taxon>
        <taxon>Fusobacterium</taxon>
    </lineage>
</organism>
<dbReference type="AlphaFoldDB" id="A0AAX2J7U6"/>
<dbReference type="Proteomes" id="UP000249008">
    <property type="component" value="Chromosome 1"/>
</dbReference>
<dbReference type="InterPro" id="IPR001296">
    <property type="entry name" value="Glyco_trans_1"/>
</dbReference>
<gene>
    <name evidence="3" type="ORF">NCTC12112_00743</name>
</gene>
<evidence type="ECO:0000313" key="4">
    <source>
        <dbReference type="Proteomes" id="UP000249008"/>
    </source>
</evidence>
<dbReference type="RefSeq" id="WP_005976290.1">
    <property type="nucleotide sequence ID" value="NZ_CABKNW010000001.1"/>
</dbReference>
<dbReference type="KEGG" id="ful:C4N20_10935"/>
<protein>
    <submittedName>
        <fullName evidence="3">Glycosyl transferases group 1</fullName>
    </submittedName>
</protein>
<dbReference type="SUPFAM" id="SSF53756">
    <property type="entry name" value="UDP-Glycosyltransferase/glycogen phosphorylase"/>
    <property type="match status" value="1"/>
</dbReference>
<name>A0AAX2J7U6_9FUSO</name>
<dbReference type="EMBL" id="LS483487">
    <property type="protein sequence ID" value="SQJ00463.1"/>
    <property type="molecule type" value="Genomic_DNA"/>
</dbReference>
<proteinExistence type="predicted"/>
<dbReference type="GO" id="GO:0009103">
    <property type="term" value="P:lipopolysaccharide biosynthetic process"/>
    <property type="evidence" value="ECO:0007669"/>
    <property type="project" value="TreeGrafter"/>
</dbReference>